<dbReference type="InterPro" id="IPR018253">
    <property type="entry name" value="DnaJ_domain_CS"/>
</dbReference>
<feature type="transmembrane region" description="Helical" evidence="3">
    <location>
        <begin position="206"/>
        <end position="226"/>
    </location>
</feature>
<dbReference type="PRINTS" id="PR00625">
    <property type="entry name" value="JDOMAIN"/>
</dbReference>
<evidence type="ECO:0000313" key="6">
    <source>
        <dbReference type="Proteomes" id="UP001273166"/>
    </source>
</evidence>
<name>A0AAJ0GT25_9PEZI</name>
<dbReference type="AlphaFoldDB" id="A0AAJ0GT25"/>
<evidence type="ECO:0000256" key="2">
    <source>
        <dbReference type="SAM" id="MobiDB-lite"/>
    </source>
</evidence>
<dbReference type="Pfam" id="PF00226">
    <property type="entry name" value="DnaJ"/>
    <property type="match status" value="1"/>
</dbReference>
<keyword evidence="1" id="KW-0143">Chaperone</keyword>
<dbReference type="SMART" id="SM00271">
    <property type="entry name" value="DnaJ"/>
    <property type="match status" value="1"/>
</dbReference>
<dbReference type="InterPro" id="IPR001623">
    <property type="entry name" value="DnaJ_domain"/>
</dbReference>
<dbReference type="RefSeq" id="XP_062721401.1">
    <property type="nucleotide sequence ID" value="XM_062862601.1"/>
</dbReference>
<dbReference type="PANTHER" id="PTHR44145">
    <property type="entry name" value="DNAJ HOMOLOG SUBFAMILY A MEMBER 3, MITOCHONDRIAL"/>
    <property type="match status" value="1"/>
</dbReference>
<dbReference type="Gene3D" id="1.10.287.110">
    <property type="entry name" value="DnaJ domain"/>
    <property type="match status" value="1"/>
</dbReference>
<evidence type="ECO:0000313" key="5">
    <source>
        <dbReference type="EMBL" id="KAK3305621.1"/>
    </source>
</evidence>
<dbReference type="EMBL" id="JAUDZG010000004">
    <property type="protein sequence ID" value="KAK3305621.1"/>
    <property type="molecule type" value="Genomic_DNA"/>
</dbReference>
<gene>
    <name evidence="5" type="ORF">B0T15DRAFT_203542</name>
</gene>
<keyword evidence="3" id="KW-1133">Transmembrane helix</keyword>
<keyword evidence="6" id="KW-1185">Reference proteome</keyword>
<sequence>MVLNKTTIALCRTCSCVLSVIRPSNSITTSCRPHERGSNGPCMRRSRQRRSYASIHDGKGGGGQSETGEAGDQTRWPTSANPTPYEILGIARDAPYSKARYFQLAKLYHPDRRHHTTGDGIPHGTKLERYRLVVAAHEILSNPQKKRMYDLYGFGWGVESQSQARHRTADRSWRQEPGNPSMNATWEDWERWHQQRNGSGEKQEHIFTSNLAFMAIVSVFLIIGTWSQMTRAGTNSVSLIEMRDQHHAAISKELRQRQSQRARLDREGRVENFLRQRELDRWAYDPPGHGPQAPTSDSGTSERSQR</sequence>
<dbReference type="SUPFAM" id="SSF46565">
    <property type="entry name" value="Chaperone J-domain"/>
    <property type="match status" value="1"/>
</dbReference>
<evidence type="ECO:0000259" key="4">
    <source>
        <dbReference type="PROSITE" id="PS50076"/>
    </source>
</evidence>
<reference evidence="5" key="2">
    <citation type="submission" date="2023-06" db="EMBL/GenBank/DDBJ databases">
        <authorList>
            <consortium name="Lawrence Berkeley National Laboratory"/>
            <person name="Mondo S.J."/>
            <person name="Hensen N."/>
            <person name="Bonometti L."/>
            <person name="Westerberg I."/>
            <person name="Brannstrom I.O."/>
            <person name="Guillou S."/>
            <person name="Cros-Aarteil S."/>
            <person name="Calhoun S."/>
            <person name="Haridas S."/>
            <person name="Kuo A."/>
            <person name="Pangilinan J."/>
            <person name="Riley R."/>
            <person name="Labutti K."/>
            <person name="Andreopoulos B."/>
            <person name="Lipzen A."/>
            <person name="Chen C."/>
            <person name="Yanf M."/>
            <person name="Daum C."/>
            <person name="Ng V."/>
            <person name="Clum A."/>
            <person name="Steindorff A."/>
            <person name="Ohm R."/>
            <person name="Martin F."/>
            <person name="Silar P."/>
            <person name="Natvig D."/>
            <person name="Lalanne C."/>
            <person name="Gautier V."/>
            <person name="Ament-Velasquez S.L."/>
            <person name="Kruys A."/>
            <person name="Hutchinson M.I."/>
            <person name="Powell A.J."/>
            <person name="Barry K."/>
            <person name="Miller A.N."/>
            <person name="Grigoriev I.V."/>
            <person name="Debuchy R."/>
            <person name="Gladieux P."/>
            <person name="Thoren M.H."/>
            <person name="Johannesson H."/>
        </authorList>
    </citation>
    <scope>NUCLEOTIDE SEQUENCE</scope>
    <source>
        <strain evidence="5">CBS 333.67</strain>
    </source>
</reference>
<accession>A0AAJ0GT25</accession>
<organism evidence="5 6">
    <name type="scientific">Chaetomium strumarium</name>
    <dbReference type="NCBI Taxonomy" id="1170767"/>
    <lineage>
        <taxon>Eukaryota</taxon>
        <taxon>Fungi</taxon>
        <taxon>Dikarya</taxon>
        <taxon>Ascomycota</taxon>
        <taxon>Pezizomycotina</taxon>
        <taxon>Sordariomycetes</taxon>
        <taxon>Sordariomycetidae</taxon>
        <taxon>Sordariales</taxon>
        <taxon>Chaetomiaceae</taxon>
        <taxon>Chaetomium</taxon>
    </lineage>
</organism>
<protein>
    <recommendedName>
        <fullName evidence="4">J domain-containing protein</fullName>
    </recommendedName>
</protein>
<dbReference type="InterPro" id="IPR036869">
    <property type="entry name" value="J_dom_sf"/>
</dbReference>
<proteinExistence type="predicted"/>
<dbReference type="InterPro" id="IPR051938">
    <property type="entry name" value="Apopto_cytoskel_mod"/>
</dbReference>
<feature type="compositionally biased region" description="Polar residues" evidence="2">
    <location>
        <begin position="293"/>
        <end position="306"/>
    </location>
</feature>
<keyword evidence="3" id="KW-0812">Transmembrane</keyword>
<feature type="domain" description="J" evidence="4">
    <location>
        <begin position="83"/>
        <end position="153"/>
    </location>
</feature>
<dbReference type="PROSITE" id="PS00636">
    <property type="entry name" value="DNAJ_1"/>
    <property type="match status" value="1"/>
</dbReference>
<comment type="caution">
    <text evidence="5">The sequence shown here is derived from an EMBL/GenBank/DDBJ whole genome shotgun (WGS) entry which is preliminary data.</text>
</comment>
<evidence type="ECO:0000256" key="3">
    <source>
        <dbReference type="SAM" id="Phobius"/>
    </source>
</evidence>
<keyword evidence="3" id="KW-0472">Membrane</keyword>
<dbReference type="Proteomes" id="UP001273166">
    <property type="component" value="Unassembled WGS sequence"/>
</dbReference>
<dbReference type="GeneID" id="87881430"/>
<dbReference type="PROSITE" id="PS50076">
    <property type="entry name" value="DNAJ_2"/>
    <property type="match status" value="1"/>
</dbReference>
<feature type="region of interest" description="Disordered" evidence="2">
    <location>
        <begin position="27"/>
        <end position="83"/>
    </location>
</feature>
<feature type="region of interest" description="Disordered" evidence="2">
    <location>
        <begin position="278"/>
        <end position="306"/>
    </location>
</feature>
<evidence type="ECO:0000256" key="1">
    <source>
        <dbReference type="ARBA" id="ARBA00023186"/>
    </source>
</evidence>
<dbReference type="PANTHER" id="PTHR44145:SF3">
    <property type="entry name" value="DNAJ HOMOLOG SUBFAMILY A MEMBER 3, MITOCHONDRIAL"/>
    <property type="match status" value="1"/>
</dbReference>
<dbReference type="CDD" id="cd06257">
    <property type="entry name" value="DnaJ"/>
    <property type="match status" value="1"/>
</dbReference>
<reference evidence="5" key="1">
    <citation type="journal article" date="2023" name="Mol. Phylogenet. Evol.">
        <title>Genome-scale phylogeny and comparative genomics of the fungal order Sordariales.</title>
        <authorList>
            <person name="Hensen N."/>
            <person name="Bonometti L."/>
            <person name="Westerberg I."/>
            <person name="Brannstrom I.O."/>
            <person name="Guillou S."/>
            <person name="Cros-Aarteil S."/>
            <person name="Calhoun S."/>
            <person name="Haridas S."/>
            <person name="Kuo A."/>
            <person name="Mondo S."/>
            <person name="Pangilinan J."/>
            <person name="Riley R."/>
            <person name="LaButti K."/>
            <person name="Andreopoulos B."/>
            <person name="Lipzen A."/>
            <person name="Chen C."/>
            <person name="Yan M."/>
            <person name="Daum C."/>
            <person name="Ng V."/>
            <person name="Clum A."/>
            <person name="Steindorff A."/>
            <person name="Ohm R.A."/>
            <person name="Martin F."/>
            <person name="Silar P."/>
            <person name="Natvig D.O."/>
            <person name="Lalanne C."/>
            <person name="Gautier V."/>
            <person name="Ament-Velasquez S.L."/>
            <person name="Kruys A."/>
            <person name="Hutchinson M.I."/>
            <person name="Powell A.J."/>
            <person name="Barry K."/>
            <person name="Miller A.N."/>
            <person name="Grigoriev I.V."/>
            <person name="Debuchy R."/>
            <person name="Gladieux P."/>
            <person name="Hiltunen Thoren M."/>
            <person name="Johannesson H."/>
        </authorList>
    </citation>
    <scope>NUCLEOTIDE SEQUENCE</scope>
    <source>
        <strain evidence="5">CBS 333.67</strain>
    </source>
</reference>